<evidence type="ECO:0000313" key="6">
    <source>
        <dbReference type="Proteomes" id="UP000654482"/>
    </source>
</evidence>
<dbReference type="InterPro" id="IPR011990">
    <property type="entry name" value="TPR-like_helical_dom_sf"/>
</dbReference>
<name>A0A8J7DT32_9CYAN</name>
<dbReference type="SMART" id="SM00028">
    <property type="entry name" value="TPR"/>
    <property type="match status" value="4"/>
</dbReference>
<keyword evidence="1" id="KW-0677">Repeat</keyword>
<evidence type="ECO:0000256" key="3">
    <source>
        <dbReference type="PROSITE-ProRule" id="PRU00339"/>
    </source>
</evidence>
<dbReference type="PROSITE" id="PS50005">
    <property type="entry name" value="TPR"/>
    <property type="match status" value="3"/>
</dbReference>
<protein>
    <submittedName>
        <fullName evidence="5">Tetratricopeptide repeat protein</fullName>
    </submittedName>
</protein>
<dbReference type="PROSITE" id="PS50293">
    <property type="entry name" value="TPR_REGION"/>
    <property type="match status" value="1"/>
</dbReference>
<dbReference type="PANTHER" id="PTHR44858">
    <property type="entry name" value="TETRATRICOPEPTIDE REPEAT PROTEIN 6"/>
    <property type="match status" value="1"/>
</dbReference>
<dbReference type="GO" id="GO:0009279">
    <property type="term" value="C:cell outer membrane"/>
    <property type="evidence" value="ECO:0007669"/>
    <property type="project" value="TreeGrafter"/>
</dbReference>
<feature type="chain" id="PRO_5035267664" evidence="4">
    <location>
        <begin position="24"/>
        <end position="269"/>
    </location>
</feature>
<dbReference type="EMBL" id="JADEWZ010000005">
    <property type="protein sequence ID" value="MBE9115237.1"/>
    <property type="molecule type" value="Genomic_DNA"/>
</dbReference>
<dbReference type="InterPro" id="IPR019734">
    <property type="entry name" value="TPR_rpt"/>
</dbReference>
<dbReference type="GO" id="GO:0046813">
    <property type="term" value="P:receptor-mediated virion attachment to host cell"/>
    <property type="evidence" value="ECO:0007669"/>
    <property type="project" value="TreeGrafter"/>
</dbReference>
<gene>
    <name evidence="5" type="ORF">IQ249_04915</name>
</gene>
<dbReference type="Proteomes" id="UP000654482">
    <property type="component" value="Unassembled WGS sequence"/>
</dbReference>
<dbReference type="RefSeq" id="WP_194028319.1">
    <property type="nucleotide sequence ID" value="NZ_JADEWZ010000005.1"/>
</dbReference>
<dbReference type="SUPFAM" id="SSF48452">
    <property type="entry name" value="TPR-like"/>
    <property type="match status" value="1"/>
</dbReference>
<sequence>MIRWILSLLCFLLVAIASPTALAQTTAMPNYSEAQLQQGDRVAQKALKASQQGDFATAERYWTQLIEEFPENPAVWSNRGNIRVGQNRLDDAIADFNQSIQLAPKAPDPYLNRGTVYEAKGKFADAIADYNKVLELNPEDSFAYNNRGNAEAGLGKWQRAIADYKKATDLEPTFAFARANYALALYQAGDRETATQIANNLARKYPLFPDVRAALTAILWEQGKQGEAESNWVAAVGLDNRYQDIEWVKTVRRWPPAMVDALDKFLNLD</sequence>
<proteinExistence type="predicted"/>
<keyword evidence="2 3" id="KW-0802">TPR repeat</keyword>
<evidence type="ECO:0000256" key="4">
    <source>
        <dbReference type="SAM" id="SignalP"/>
    </source>
</evidence>
<dbReference type="PANTHER" id="PTHR44858:SF1">
    <property type="entry name" value="UDP-N-ACETYLGLUCOSAMINE--PEPTIDE N-ACETYLGLUCOSAMINYLTRANSFERASE SPINDLY-RELATED"/>
    <property type="match status" value="1"/>
</dbReference>
<evidence type="ECO:0000256" key="2">
    <source>
        <dbReference type="ARBA" id="ARBA00022803"/>
    </source>
</evidence>
<dbReference type="Pfam" id="PF00515">
    <property type="entry name" value="TPR_1"/>
    <property type="match status" value="2"/>
</dbReference>
<accession>A0A8J7DT32</accession>
<reference evidence="5" key="1">
    <citation type="submission" date="2020-10" db="EMBL/GenBank/DDBJ databases">
        <authorList>
            <person name="Castelo-Branco R."/>
            <person name="Eusebio N."/>
            <person name="Adriana R."/>
            <person name="Vieira A."/>
            <person name="Brugerolle De Fraissinette N."/>
            <person name="Rezende De Castro R."/>
            <person name="Schneider M.P."/>
            <person name="Vasconcelos V."/>
            <person name="Leao P.N."/>
        </authorList>
    </citation>
    <scope>NUCLEOTIDE SEQUENCE</scope>
    <source>
        <strain evidence="5">LEGE 07157</strain>
    </source>
</reference>
<dbReference type="Pfam" id="PF13432">
    <property type="entry name" value="TPR_16"/>
    <property type="match status" value="1"/>
</dbReference>
<feature type="repeat" description="TPR" evidence="3">
    <location>
        <begin position="73"/>
        <end position="106"/>
    </location>
</feature>
<feature type="repeat" description="TPR" evidence="3">
    <location>
        <begin position="141"/>
        <end position="174"/>
    </location>
</feature>
<evidence type="ECO:0000313" key="5">
    <source>
        <dbReference type="EMBL" id="MBE9115237.1"/>
    </source>
</evidence>
<keyword evidence="6" id="KW-1185">Reference proteome</keyword>
<feature type="repeat" description="TPR" evidence="3">
    <location>
        <begin position="107"/>
        <end position="140"/>
    </location>
</feature>
<feature type="signal peptide" evidence="4">
    <location>
        <begin position="1"/>
        <end position="23"/>
    </location>
</feature>
<comment type="caution">
    <text evidence="5">The sequence shown here is derived from an EMBL/GenBank/DDBJ whole genome shotgun (WGS) entry which is preliminary data.</text>
</comment>
<organism evidence="5 6">
    <name type="scientific">Lusitaniella coriacea LEGE 07157</name>
    <dbReference type="NCBI Taxonomy" id="945747"/>
    <lineage>
        <taxon>Bacteria</taxon>
        <taxon>Bacillati</taxon>
        <taxon>Cyanobacteriota</taxon>
        <taxon>Cyanophyceae</taxon>
        <taxon>Spirulinales</taxon>
        <taxon>Lusitaniellaceae</taxon>
        <taxon>Lusitaniella</taxon>
    </lineage>
</organism>
<dbReference type="InterPro" id="IPR050498">
    <property type="entry name" value="Ycf3"/>
</dbReference>
<evidence type="ECO:0000256" key="1">
    <source>
        <dbReference type="ARBA" id="ARBA00022737"/>
    </source>
</evidence>
<dbReference type="AlphaFoldDB" id="A0A8J7DT32"/>
<keyword evidence="4" id="KW-0732">Signal</keyword>
<dbReference type="Gene3D" id="1.25.40.10">
    <property type="entry name" value="Tetratricopeptide repeat domain"/>
    <property type="match status" value="2"/>
</dbReference>